<gene>
    <name evidence="1" type="ORF">MLD38_035125</name>
</gene>
<proteinExistence type="predicted"/>
<keyword evidence="2" id="KW-1185">Reference proteome</keyword>
<protein>
    <submittedName>
        <fullName evidence="1">Uncharacterized protein</fullName>
    </submittedName>
</protein>
<comment type="caution">
    <text evidence="1">The sequence shown here is derived from an EMBL/GenBank/DDBJ whole genome shotgun (WGS) entry which is preliminary data.</text>
</comment>
<sequence length="625" mass="71549">MDVTEVSLLHHVCIVLIMLWSLSHFNYTHPLFYLLSLFYLYLVHDRHVMRLKKKTRFEEMRNSYQTRVLNDSETVRWLNYALEKLWPICFERIASQKFLLPVAPWFLDKYKPWTVSKATLQHLYLGKKPPLITDIRIIHQSNGDDHLVLQLGANFVSADDISAVFAVKLRKALGFGMWTRLNMTSMQTEGKVRIGMKFIPTWPFIGRLRLCYVEPPYFQMTLKPLSTFGLDFAEFPGVSGWLDKFMSTVFEETLVEPNMLVIDIEKLVAPKQGDITPEECWHSGDVKETIAYAKLEIIEASELRPCGPNGSADPYVKGALGSYKFKSRVRKKTLSPKWGEVFCIPVCSWESPTLLSLQVHDKDCYLDDFLGRCAININDLRGGQRHDRWVPLQNTITGKLHLGITVLETTVQQGEPRHFTEDAEDEGSIERPPILEEIYESVTIQGRHQTAVWIHHPGKEPSEGWEPRKTKPRQPDAHREPVPVDNVQETREGKHGKNPIWRGLGRLNRAFRRSTREFRPSTSEEEVSPSDYNNCSGKHSQEDPLFGVGASDEKSVNIKKEKLNDAANGIIRKNDNVNRIFPKKAPRRSQDEMSSSMVPTESTFSGTVSRSPPLYISKVEAVTLS</sequence>
<accession>A0ACB9MFB3</accession>
<evidence type="ECO:0000313" key="1">
    <source>
        <dbReference type="EMBL" id="KAI4321781.1"/>
    </source>
</evidence>
<reference evidence="2" key="1">
    <citation type="journal article" date="2023" name="Front. Plant Sci.">
        <title>Chromosomal-level genome assembly of Melastoma candidum provides insights into trichome evolution.</title>
        <authorList>
            <person name="Zhong Y."/>
            <person name="Wu W."/>
            <person name="Sun C."/>
            <person name="Zou P."/>
            <person name="Liu Y."/>
            <person name="Dai S."/>
            <person name="Zhou R."/>
        </authorList>
    </citation>
    <scope>NUCLEOTIDE SEQUENCE [LARGE SCALE GENOMIC DNA]</scope>
</reference>
<dbReference type="Proteomes" id="UP001057402">
    <property type="component" value="Chromosome 10"/>
</dbReference>
<name>A0ACB9MFB3_9MYRT</name>
<organism evidence="1 2">
    <name type="scientific">Melastoma candidum</name>
    <dbReference type="NCBI Taxonomy" id="119954"/>
    <lineage>
        <taxon>Eukaryota</taxon>
        <taxon>Viridiplantae</taxon>
        <taxon>Streptophyta</taxon>
        <taxon>Embryophyta</taxon>
        <taxon>Tracheophyta</taxon>
        <taxon>Spermatophyta</taxon>
        <taxon>Magnoliopsida</taxon>
        <taxon>eudicotyledons</taxon>
        <taxon>Gunneridae</taxon>
        <taxon>Pentapetalae</taxon>
        <taxon>rosids</taxon>
        <taxon>malvids</taxon>
        <taxon>Myrtales</taxon>
        <taxon>Melastomataceae</taxon>
        <taxon>Melastomatoideae</taxon>
        <taxon>Melastomateae</taxon>
        <taxon>Melastoma</taxon>
    </lineage>
</organism>
<evidence type="ECO:0000313" key="2">
    <source>
        <dbReference type="Proteomes" id="UP001057402"/>
    </source>
</evidence>
<dbReference type="EMBL" id="CM042889">
    <property type="protein sequence ID" value="KAI4321781.1"/>
    <property type="molecule type" value="Genomic_DNA"/>
</dbReference>